<dbReference type="CDD" id="cd01347">
    <property type="entry name" value="ligand_gated_channel"/>
    <property type="match status" value="1"/>
</dbReference>
<keyword evidence="6 14" id="KW-0812">Transmembrane</keyword>
<feature type="short sequence motif" description="TonB C-terminal box" evidence="16">
    <location>
        <begin position="728"/>
        <end position="745"/>
    </location>
</feature>
<dbReference type="InterPro" id="IPR000531">
    <property type="entry name" value="Beta-barrel_TonB"/>
</dbReference>
<dbReference type="PATRIC" id="fig|1006551.4.peg.2702"/>
<accession>A0A0H3H7W6</accession>
<evidence type="ECO:0000256" key="12">
    <source>
        <dbReference type="ARBA" id="ARBA00023170"/>
    </source>
</evidence>
<organism evidence="21 22">
    <name type="scientific">Klebsiella michiganensis (strain ATCC 8724 / DSM 4798 / JCM 20051 / NBRC 3318 / NRRL B-199 / KCTC 1686 / BUCSAV 143 / CCM 1901)</name>
    <dbReference type="NCBI Taxonomy" id="1006551"/>
    <lineage>
        <taxon>Bacteria</taxon>
        <taxon>Pseudomonadati</taxon>
        <taxon>Pseudomonadota</taxon>
        <taxon>Gammaproteobacteria</taxon>
        <taxon>Enterobacterales</taxon>
        <taxon>Enterobacteriaceae</taxon>
        <taxon>Klebsiella/Raoultella group</taxon>
        <taxon>Klebsiella</taxon>
    </lineage>
</organism>
<evidence type="ECO:0000256" key="9">
    <source>
        <dbReference type="ARBA" id="ARBA00023065"/>
    </source>
</evidence>
<dbReference type="SUPFAM" id="SSF56935">
    <property type="entry name" value="Porins"/>
    <property type="match status" value="1"/>
</dbReference>
<dbReference type="Gene3D" id="2.40.170.20">
    <property type="entry name" value="TonB-dependent receptor, beta-barrel domain"/>
    <property type="match status" value="1"/>
</dbReference>
<keyword evidence="8" id="KW-0408">Iron</keyword>
<evidence type="ECO:0000256" key="11">
    <source>
        <dbReference type="ARBA" id="ARBA00023136"/>
    </source>
</evidence>
<proteinExistence type="inferred from homology"/>
<dbReference type="HOGENOM" id="CLU_008287_22_0_6"/>
<dbReference type="Pfam" id="PF07715">
    <property type="entry name" value="Plug"/>
    <property type="match status" value="1"/>
</dbReference>
<evidence type="ECO:0000256" key="8">
    <source>
        <dbReference type="ARBA" id="ARBA00023004"/>
    </source>
</evidence>
<dbReference type="RefSeq" id="WP_014228267.1">
    <property type="nucleotide sequence ID" value="NC_016612.1"/>
</dbReference>
<evidence type="ECO:0000256" key="3">
    <source>
        <dbReference type="ARBA" id="ARBA00022448"/>
    </source>
</evidence>
<dbReference type="InterPro" id="IPR037066">
    <property type="entry name" value="Plug_dom_sf"/>
</dbReference>
<dbReference type="Gene3D" id="2.170.130.10">
    <property type="entry name" value="TonB-dependent receptor, plug domain"/>
    <property type="match status" value="1"/>
</dbReference>
<protein>
    <submittedName>
        <fullName evidence="21">TonB-dependent siderophore receptor</fullName>
    </submittedName>
</protein>
<dbReference type="InterPro" id="IPR012910">
    <property type="entry name" value="Plug_dom"/>
</dbReference>
<feature type="signal peptide" evidence="18">
    <location>
        <begin position="1"/>
        <end position="42"/>
    </location>
</feature>
<feature type="domain" description="TonB-dependent receptor plug" evidence="20">
    <location>
        <begin position="96"/>
        <end position="193"/>
    </location>
</feature>
<evidence type="ECO:0000256" key="14">
    <source>
        <dbReference type="PROSITE-ProRule" id="PRU01360"/>
    </source>
</evidence>
<evidence type="ECO:0000256" key="15">
    <source>
        <dbReference type="PROSITE-ProRule" id="PRU10143"/>
    </source>
</evidence>
<dbReference type="PANTHER" id="PTHR32552:SF82">
    <property type="entry name" value="FCUA PROTEIN"/>
    <property type="match status" value="1"/>
</dbReference>
<dbReference type="KEGG" id="kox:KOX_13420"/>
<dbReference type="Proteomes" id="UP000007843">
    <property type="component" value="Chromosome"/>
</dbReference>
<evidence type="ECO:0000256" key="10">
    <source>
        <dbReference type="ARBA" id="ARBA00023077"/>
    </source>
</evidence>
<keyword evidence="3 14" id="KW-0813">Transport</keyword>
<evidence type="ECO:0000256" key="18">
    <source>
        <dbReference type="SAM" id="SignalP"/>
    </source>
</evidence>
<keyword evidence="7 18" id="KW-0732">Signal</keyword>
<keyword evidence="5" id="KW-0410">Iron transport</keyword>
<evidence type="ECO:0000256" key="2">
    <source>
        <dbReference type="ARBA" id="ARBA00009810"/>
    </source>
</evidence>
<evidence type="ECO:0000256" key="17">
    <source>
        <dbReference type="RuleBase" id="RU003357"/>
    </source>
</evidence>
<evidence type="ECO:0000256" key="4">
    <source>
        <dbReference type="ARBA" id="ARBA00022452"/>
    </source>
</evidence>
<dbReference type="PROSITE" id="PS01156">
    <property type="entry name" value="TONB_DEPENDENT_REC_2"/>
    <property type="match status" value="1"/>
</dbReference>
<evidence type="ECO:0000259" key="19">
    <source>
        <dbReference type="Pfam" id="PF00593"/>
    </source>
</evidence>
<keyword evidence="12 21" id="KW-0675">Receptor</keyword>
<keyword evidence="13 14" id="KW-0998">Cell outer membrane</keyword>
<dbReference type="InterPro" id="IPR036942">
    <property type="entry name" value="Beta-barrel_TonB_sf"/>
</dbReference>
<dbReference type="GO" id="GO:0015891">
    <property type="term" value="P:siderophore transport"/>
    <property type="evidence" value="ECO:0007669"/>
    <property type="project" value="InterPro"/>
</dbReference>
<feature type="chain" id="PRO_5002610998" evidence="18">
    <location>
        <begin position="43"/>
        <end position="745"/>
    </location>
</feature>
<keyword evidence="10 15" id="KW-0798">TonB box</keyword>
<dbReference type="NCBIfam" id="TIGR01783">
    <property type="entry name" value="TonB-siderophor"/>
    <property type="match status" value="1"/>
</dbReference>
<comment type="subcellular location">
    <subcellularLocation>
        <location evidence="1 14">Cell outer membrane</location>
        <topology evidence="1 14">Multi-pass membrane protein</topology>
    </subcellularLocation>
</comment>
<keyword evidence="4 14" id="KW-1134">Transmembrane beta strand</keyword>
<sequence>MKRTLPALAVSANLSGRAAPAFPLRKTLLALTVGAISHSATAAENVAERQKSEETMVVQAASASDFKAGGDLVVPAYLDGQIANGGRLGMLGEQNAMDVPFSIIGFTSKLIEDQQAKTIADVVSNDAGVQPVQGYGNYAETYRIRGLKFDGDDMTLSGLAGVVPRQVVDTAMLERVEIFKGANALLNGAASSGVGGMINLEPKRAEDTPTARVGVDYTSDSQVGGTLDLGRRFGDDNQFGARVNLVHREGEAAVESDKRRTTLASIGLDYRGERMRSSFDFGYQKKTFHGSPMGINISGVDFIPRLPDNTHNYTQKWAYSDIENEFGMLRMEYDIVDKWTAYAALGAQHAHEIGLYSASKLIDRAGNATAGRLDTNRYMDTASGMAGIRGEFATGFVSHKVNVGYSAKTQNDKTAWRMSKAADNPLVNIYDTRPVAPPANASFGGDYGDPLTSGRTRSQGWLLSDTLGVLDDTLLFTVGARHQKVVVRNYDKVTGLQSDAYDDSRWMPTYGVVYKPWQVLSLYANHTEALQPGSNAPTSAANYGESVGIIHSKQNEVGMKADFGRIGGSLALFEIKMPSAFLDSQKRYGLNGEQRNRGVEFNVFGEPLYGLRLNASATWLKAELSKTKDGVNDGKTAIGVPGFYAVLGAEYDIKPIDGLTATARLNHSGSQYADQANSKKIDSFTTLDLGVRYRLALNENQNQMTVRAGVDNVTDENYWSGADDSGTYLFRGEPRTFKVSVGYEF</sequence>
<reference evidence="21 22" key="1">
    <citation type="journal article" date="2012" name="J. Bacteriol.">
        <title>Complete genome sequence of Klebsiella oxytoca KCTC 1686, used in production of 2,3-butanediol.</title>
        <authorList>
            <person name="Shin S.H."/>
            <person name="Kim S."/>
            <person name="Kim J.Y."/>
            <person name="Lee S."/>
            <person name="Um Y."/>
            <person name="Oh M.K."/>
            <person name="Kim Y.R."/>
            <person name="Lee J."/>
            <person name="Yang K.S."/>
        </authorList>
    </citation>
    <scope>NUCLEOTIDE SEQUENCE [LARGE SCALE GENOMIC DNA]</scope>
    <source>
        <strain evidence="22">ATCC 8724 / DSM 4798 / JCM 20051 / NBRC 3318 / NRRL B-199 / KCTC 1686</strain>
    </source>
</reference>
<evidence type="ECO:0000256" key="13">
    <source>
        <dbReference type="ARBA" id="ARBA00023237"/>
    </source>
</evidence>
<dbReference type="InterPro" id="IPR010105">
    <property type="entry name" value="TonB_sidphr_rcpt"/>
</dbReference>
<dbReference type="EMBL" id="CP003218">
    <property type="protein sequence ID" value="AEX04408.1"/>
    <property type="molecule type" value="Genomic_DNA"/>
</dbReference>
<dbReference type="AlphaFoldDB" id="A0A0H3H7W6"/>
<evidence type="ECO:0000256" key="6">
    <source>
        <dbReference type="ARBA" id="ARBA00022692"/>
    </source>
</evidence>
<dbReference type="PROSITE" id="PS00430">
    <property type="entry name" value="TONB_DEPENDENT_REC_1"/>
    <property type="match status" value="1"/>
</dbReference>
<comment type="similarity">
    <text evidence="2 14 17">Belongs to the TonB-dependent receptor family.</text>
</comment>
<evidence type="ECO:0000313" key="22">
    <source>
        <dbReference type="Proteomes" id="UP000007843"/>
    </source>
</evidence>
<dbReference type="GO" id="GO:0015344">
    <property type="term" value="F:siderophore uptake transmembrane transporter activity"/>
    <property type="evidence" value="ECO:0007669"/>
    <property type="project" value="TreeGrafter"/>
</dbReference>
<dbReference type="InterPro" id="IPR010917">
    <property type="entry name" value="TonB_rcpt_CS"/>
</dbReference>
<evidence type="ECO:0000256" key="16">
    <source>
        <dbReference type="PROSITE-ProRule" id="PRU10144"/>
    </source>
</evidence>
<evidence type="ECO:0000259" key="20">
    <source>
        <dbReference type="Pfam" id="PF07715"/>
    </source>
</evidence>
<dbReference type="GO" id="GO:0038023">
    <property type="term" value="F:signaling receptor activity"/>
    <property type="evidence" value="ECO:0007669"/>
    <property type="project" value="InterPro"/>
</dbReference>
<evidence type="ECO:0000256" key="7">
    <source>
        <dbReference type="ARBA" id="ARBA00022729"/>
    </source>
</evidence>
<name>A0A0H3H7W6_KLEM8</name>
<keyword evidence="11 14" id="KW-0472">Membrane</keyword>
<evidence type="ECO:0000256" key="1">
    <source>
        <dbReference type="ARBA" id="ARBA00004571"/>
    </source>
</evidence>
<dbReference type="InterPro" id="IPR039426">
    <property type="entry name" value="TonB-dep_rcpt-like"/>
</dbReference>
<dbReference type="Pfam" id="PF00593">
    <property type="entry name" value="TonB_dep_Rec_b-barrel"/>
    <property type="match status" value="1"/>
</dbReference>
<evidence type="ECO:0000313" key="21">
    <source>
        <dbReference type="EMBL" id="AEX04408.1"/>
    </source>
</evidence>
<dbReference type="GO" id="GO:0009279">
    <property type="term" value="C:cell outer membrane"/>
    <property type="evidence" value="ECO:0007669"/>
    <property type="project" value="UniProtKB-SubCell"/>
</dbReference>
<feature type="domain" description="TonB-dependent receptor-like beta-barrel" evidence="19">
    <location>
        <begin position="267"/>
        <end position="713"/>
    </location>
</feature>
<evidence type="ECO:0000256" key="5">
    <source>
        <dbReference type="ARBA" id="ARBA00022496"/>
    </source>
</evidence>
<keyword evidence="9" id="KW-0406">Ion transport</keyword>
<feature type="short sequence motif" description="TonB box" evidence="15">
    <location>
        <begin position="55"/>
        <end position="61"/>
    </location>
</feature>
<gene>
    <name evidence="21" type="ordered locus">KOX_13420</name>
</gene>
<dbReference type="PROSITE" id="PS52016">
    <property type="entry name" value="TONB_DEPENDENT_REC_3"/>
    <property type="match status" value="1"/>
</dbReference>
<dbReference type="InterPro" id="IPR010916">
    <property type="entry name" value="TonB_box_CS"/>
</dbReference>
<dbReference type="PANTHER" id="PTHR32552">
    <property type="entry name" value="FERRICHROME IRON RECEPTOR-RELATED"/>
    <property type="match status" value="1"/>
</dbReference>